<feature type="coiled-coil region" evidence="10">
    <location>
        <begin position="683"/>
        <end position="717"/>
    </location>
</feature>
<evidence type="ECO:0000256" key="3">
    <source>
        <dbReference type="ARBA" id="ARBA00010171"/>
    </source>
</evidence>
<evidence type="ECO:0000256" key="6">
    <source>
        <dbReference type="ARBA" id="ARBA00022741"/>
    </source>
</evidence>
<evidence type="ECO:0000256" key="5">
    <source>
        <dbReference type="ARBA" id="ARBA00022454"/>
    </source>
</evidence>
<dbReference type="PANTHER" id="PTHR45916">
    <property type="entry name" value="STRUCTURAL MAINTENANCE OF CHROMOSOMES PROTEIN 5"/>
    <property type="match status" value="1"/>
</dbReference>
<evidence type="ECO:0000256" key="9">
    <source>
        <dbReference type="ARBA" id="ARBA00023242"/>
    </source>
</evidence>
<keyword evidence="8 10" id="KW-0175">Coiled coil</keyword>
<feature type="domain" description="RecF/RecN/SMC N-terminal" evidence="11">
    <location>
        <begin position="60"/>
        <end position="1075"/>
    </location>
</feature>
<evidence type="ECO:0000256" key="10">
    <source>
        <dbReference type="SAM" id="Coils"/>
    </source>
</evidence>
<feature type="coiled-coil region" evidence="10">
    <location>
        <begin position="372"/>
        <end position="445"/>
    </location>
</feature>
<evidence type="ECO:0000313" key="12">
    <source>
        <dbReference type="EMBL" id="CAG98150.1"/>
    </source>
</evidence>
<dbReference type="Gene3D" id="3.40.50.300">
    <property type="entry name" value="P-loop containing nucleotide triphosphate hydrolases"/>
    <property type="match status" value="2"/>
</dbReference>
<dbReference type="GO" id="GO:0005634">
    <property type="term" value="C:nucleus"/>
    <property type="evidence" value="ECO:0007669"/>
    <property type="project" value="UniProtKB-SubCell"/>
</dbReference>
<keyword evidence="5" id="KW-0158">Chromosome</keyword>
<evidence type="ECO:0000256" key="4">
    <source>
        <dbReference type="ARBA" id="ARBA00018687"/>
    </source>
</evidence>
<dbReference type="OMA" id="RFWTSQP"/>
<protein>
    <recommendedName>
        <fullName evidence="4">Structural maintenance of chromosomes protein 5</fullName>
    </recommendedName>
</protein>
<dbReference type="GO" id="GO:0030915">
    <property type="term" value="C:Smc5-Smc6 complex"/>
    <property type="evidence" value="ECO:0007669"/>
    <property type="project" value="UniProtKB-ARBA"/>
</dbReference>
<evidence type="ECO:0000259" key="11">
    <source>
        <dbReference type="Pfam" id="PF02463"/>
    </source>
</evidence>
<feature type="coiled-coil region" evidence="10">
    <location>
        <begin position="295"/>
        <end position="322"/>
    </location>
</feature>
<evidence type="ECO:0000313" key="13">
    <source>
        <dbReference type="Proteomes" id="UP000000598"/>
    </source>
</evidence>
<evidence type="ECO:0000256" key="1">
    <source>
        <dbReference type="ARBA" id="ARBA00004123"/>
    </source>
</evidence>
<dbReference type="GO" id="GO:0005524">
    <property type="term" value="F:ATP binding"/>
    <property type="evidence" value="ECO:0007669"/>
    <property type="project" value="UniProtKB-KW"/>
</dbReference>
<keyword evidence="6" id="KW-0547">Nucleotide-binding</keyword>
<dbReference type="AlphaFoldDB" id="Q6CKU7"/>
<dbReference type="GO" id="GO:0007059">
    <property type="term" value="P:chromosome segregation"/>
    <property type="evidence" value="ECO:0007669"/>
    <property type="project" value="UniProtKB-ARBA"/>
</dbReference>
<sequence length="1119" mass="128467">MAPSQSAMTSVINFGDYVDDTADSLLNDDINPCTNNSKNLSTKRLRIQHSELNEFQPGAVVKLKLTNFVTYALTEFHLSPSLNMIIGPNGSGKSTFVCAICLGLAGKPEYIGRSKKVEEYIKNGTDEGVIEITLKNSSALLHSDFNMINTDDDVVHVKRVLSMEKKKSKYYINNKVVTEEVVKSMVRVLNIQLDNLCQFLSQERVEEFARLKPDTLLNETIRSIEAGLLEKLSELKSLQAEGNELQIDLGAKENKLKELTSSRAALESQAHALELYEEKARELDIHQKLLNYTYLKEHKEKIRGLKDKRNALRNEVKTMENESKPFNLLGVRLTADENNCKSDIDDLSRRRYSAKTSFNSSTENIQKTSKYLSECESKVNFLTTRNKSLKEDIKVNEEKIKALEEERNKVVLPDPEKIHEVDENLSTASAKRLKLNDDIADLKEKKAKILFIRQAKEADMRKKQNDLSSNDNLNILDGLQKKNNSTVFSKLKNAILYLRSVKDAKGRVFEPALLSVSAVDETFAAYLQSCIDFHTSTALTMIDKHAYAKFSDYLVEKFNVNIRELSDQPVKPRMTREELRGFGFEGYLVDFIKGDENVIKMLCQQQKIHMIPVTRRPLGKSHLEALKKVDRNGRILFPKFIEGSYIHNINQSEYGRKQIYSKSVRIKMHADFYKASSMGRSDIDAINLSIKKLHEEVVKLDENLKSLSTDIAKKEKEIVESRHVTDHLKTQRYELGKSSRLLQQYDVKISRYRQKVNDNNEKLRVDIRDSIKEASNKLQEARESERKALLRLHPITIQMQEFDIEMATKNMYLLELRTKIDSISQVCRSMEEARNLKKEEFIDVSEQYKSIKNTDEFIKCSNAIENFPEEEKDVLNEIAVKYNQENQFSSIHIESIINRLSSELSMINNDTSVIDILKKTNEDISILEKTLPHLRAKLASNAQTILEIRNSLEPRLDDIVKQISKKFSHLFAYVGSAGQVELKKPDSFNDWCIEIKVKFRDNSELQQLNPHVQSGGERAVSTVLYMIALQQFTSSPFRVVDEINQGMDQTNERIVHRIMVENACAENTSQYFLITPKLLTNLFYHERMRIHCVFAGSWIPDPATDPQRTHFGETTSYIL</sequence>
<dbReference type="SUPFAM" id="SSF52540">
    <property type="entry name" value="P-loop containing nucleoside triphosphate hydrolases"/>
    <property type="match status" value="2"/>
</dbReference>
<dbReference type="STRING" id="284590.Q6CKU7"/>
<dbReference type="HOGENOM" id="CLU_004969_2_0_1"/>
<dbReference type="FunCoup" id="Q6CKU7">
    <property type="interactions" value="1067"/>
</dbReference>
<dbReference type="PANTHER" id="PTHR45916:SF1">
    <property type="entry name" value="STRUCTURAL MAINTENANCE OF CHROMOSOMES PROTEIN 5"/>
    <property type="match status" value="1"/>
</dbReference>
<evidence type="ECO:0000256" key="7">
    <source>
        <dbReference type="ARBA" id="ARBA00022840"/>
    </source>
</evidence>
<dbReference type="eggNOG" id="KOG0979">
    <property type="taxonomic scope" value="Eukaryota"/>
</dbReference>
<dbReference type="InterPro" id="IPR003395">
    <property type="entry name" value="RecF/RecN/SMC_N"/>
</dbReference>
<gene>
    <name evidence="12" type="ORF">KLLA0_F07997g</name>
</gene>
<keyword evidence="13" id="KW-1185">Reference proteome</keyword>
<dbReference type="Pfam" id="PF02463">
    <property type="entry name" value="SMC_N"/>
    <property type="match status" value="1"/>
</dbReference>
<evidence type="ECO:0000256" key="2">
    <source>
        <dbReference type="ARBA" id="ARBA00004286"/>
    </source>
</evidence>
<dbReference type="KEGG" id="kla:KLLA0_F07997g"/>
<dbReference type="Proteomes" id="UP000000598">
    <property type="component" value="Chromosome F"/>
</dbReference>
<comment type="subcellular location">
    <subcellularLocation>
        <location evidence="2">Chromosome</location>
    </subcellularLocation>
    <subcellularLocation>
        <location evidence="1">Nucleus</location>
    </subcellularLocation>
</comment>
<dbReference type="FunFam" id="3.40.50.300:FF:001301">
    <property type="entry name" value="Structural maintenance of chromosomes 5"/>
    <property type="match status" value="1"/>
</dbReference>
<dbReference type="GO" id="GO:0000724">
    <property type="term" value="P:double-strand break repair via homologous recombination"/>
    <property type="evidence" value="ECO:0007669"/>
    <property type="project" value="TreeGrafter"/>
</dbReference>
<dbReference type="InParanoid" id="Q6CKU7"/>
<reference evidence="12 13" key="1">
    <citation type="journal article" date="2004" name="Nature">
        <title>Genome evolution in yeasts.</title>
        <authorList>
            <consortium name="Genolevures"/>
            <person name="Dujon B."/>
            <person name="Sherman D."/>
            <person name="Fischer G."/>
            <person name="Durrens P."/>
            <person name="Casaregola S."/>
            <person name="Lafontaine I."/>
            <person name="de Montigny J."/>
            <person name="Marck C."/>
            <person name="Neuveglise C."/>
            <person name="Talla E."/>
            <person name="Goffard N."/>
            <person name="Frangeul L."/>
            <person name="Aigle M."/>
            <person name="Anthouard V."/>
            <person name="Babour A."/>
            <person name="Barbe V."/>
            <person name="Barnay S."/>
            <person name="Blanchin S."/>
            <person name="Beckerich J.M."/>
            <person name="Beyne E."/>
            <person name="Bleykasten C."/>
            <person name="Boisrame A."/>
            <person name="Boyer J."/>
            <person name="Cattolico L."/>
            <person name="Confanioleri F."/>
            <person name="de Daruvar A."/>
            <person name="Despons L."/>
            <person name="Fabre E."/>
            <person name="Fairhead C."/>
            <person name="Ferry-Dumazet H."/>
            <person name="Groppi A."/>
            <person name="Hantraye F."/>
            <person name="Hennequin C."/>
            <person name="Jauniaux N."/>
            <person name="Joyet P."/>
            <person name="Kachouri R."/>
            <person name="Kerrest A."/>
            <person name="Koszul R."/>
            <person name="Lemaire M."/>
            <person name="Lesur I."/>
            <person name="Ma L."/>
            <person name="Muller H."/>
            <person name="Nicaud J.M."/>
            <person name="Nikolski M."/>
            <person name="Oztas S."/>
            <person name="Ozier-Kalogeropoulos O."/>
            <person name="Pellenz S."/>
            <person name="Potier S."/>
            <person name="Richard G.F."/>
            <person name="Straub M.L."/>
            <person name="Suleau A."/>
            <person name="Swennene D."/>
            <person name="Tekaia F."/>
            <person name="Wesolowski-Louvel M."/>
            <person name="Westhof E."/>
            <person name="Wirth B."/>
            <person name="Zeniou-Meyer M."/>
            <person name="Zivanovic I."/>
            <person name="Bolotin-Fukuhara M."/>
            <person name="Thierry A."/>
            <person name="Bouchier C."/>
            <person name="Caudron B."/>
            <person name="Scarpelli C."/>
            <person name="Gaillardin C."/>
            <person name="Weissenbach J."/>
            <person name="Wincker P."/>
            <person name="Souciet J.L."/>
        </authorList>
    </citation>
    <scope>NUCLEOTIDE SEQUENCE [LARGE SCALE GENOMIC DNA]</scope>
    <source>
        <strain evidence="13">ATCC 8585 / CBS 2359 / DSM 70799 / NBRC 1267 / NRRL Y-1140 / WM37</strain>
    </source>
</reference>
<feature type="coiled-coil region" evidence="10">
    <location>
        <begin position="235"/>
        <end position="269"/>
    </location>
</feature>
<comment type="similarity">
    <text evidence="3">Belongs to the SMC family. SMC5 subfamily.</text>
</comment>
<accession>Q6CKU7</accession>
<feature type="coiled-coil region" evidence="10">
    <location>
        <begin position="742"/>
        <end position="791"/>
    </location>
</feature>
<proteinExistence type="inferred from homology"/>
<organism evidence="12 13">
    <name type="scientific">Kluyveromyces lactis (strain ATCC 8585 / CBS 2359 / DSM 70799 / NBRC 1267 / NRRL Y-1140 / WM37)</name>
    <name type="common">Yeast</name>
    <name type="synonym">Candida sphaerica</name>
    <dbReference type="NCBI Taxonomy" id="284590"/>
    <lineage>
        <taxon>Eukaryota</taxon>
        <taxon>Fungi</taxon>
        <taxon>Dikarya</taxon>
        <taxon>Ascomycota</taxon>
        <taxon>Saccharomycotina</taxon>
        <taxon>Saccharomycetes</taxon>
        <taxon>Saccharomycetales</taxon>
        <taxon>Saccharomycetaceae</taxon>
        <taxon>Kluyveromyces</taxon>
    </lineage>
</organism>
<dbReference type="PaxDb" id="284590-Q6CKU7"/>
<dbReference type="EMBL" id="CR382126">
    <property type="protein sequence ID" value="CAG98150.1"/>
    <property type="molecule type" value="Genomic_DNA"/>
</dbReference>
<dbReference type="InterPro" id="IPR027417">
    <property type="entry name" value="P-loop_NTPase"/>
</dbReference>
<keyword evidence="9" id="KW-0539">Nucleus</keyword>
<evidence type="ECO:0000256" key="8">
    <source>
        <dbReference type="ARBA" id="ARBA00023054"/>
    </source>
</evidence>
<name>Q6CKU7_KLULA</name>
<keyword evidence="7" id="KW-0067">ATP-binding</keyword>
<dbReference type="GO" id="GO:0003697">
    <property type="term" value="F:single-stranded DNA binding"/>
    <property type="evidence" value="ECO:0007669"/>
    <property type="project" value="TreeGrafter"/>
</dbReference>